<dbReference type="GO" id="GO:0036064">
    <property type="term" value="C:ciliary basal body"/>
    <property type="evidence" value="ECO:0007669"/>
    <property type="project" value="TreeGrafter"/>
</dbReference>
<dbReference type="PROSITE" id="PS01209">
    <property type="entry name" value="LDLRA_1"/>
    <property type="match status" value="1"/>
</dbReference>
<proteinExistence type="predicted"/>
<feature type="disulfide bond" evidence="2">
    <location>
        <begin position="817"/>
        <end position="835"/>
    </location>
</feature>
<dbReference type="SUPFAM" id="SSF52047">
    <property type="entry name" value="RNI-like"/>
    <property type="match status" value="1"/>
</dbReference>
<evidence type="ECO:0000313" key="7">
    <source>
        <dbReference type="Proteomes" id="UP000663873"/>
    </source>
</evidence>
<dbReference type="Gene3D" id="2.60.120.200">
    <property type="match status" value="1"/>
</dbReference>
<evidence type="ECO:0000256" key="4">
    <source>
        <dbReference type="SAM" id="MobiDB-lite"/>
    </source>
</evidence>
<comment type="caution">
    <text evidence="2">Lacks conserved residue(s) required for the propagation of feature annotation.</text>
</comment>
<feature type="region of interest" description="Disordered" evidence="4">
    <location>
        <begin position="358"/>
        <end position="443"/>
    </location>
</feature>
<dbReference type="Gene3D" id="3.80.10.10">
    <property type="entry name" value="Ribonuclease Inhibitor"/>
    <property type="match status" value="1"/>
</dbReference>
<dbReference type="PANTHER" id="PTHR24110:SF3">
    <property type="entry name" value="CENTROSOMAL PROTEIN OF 78 KDA"/>
    <property type="match status" value="1"/>
</dbReference>
<dbReference type="Proteomes" id="UP000663873">
    <property type="component" value="Unassembled WGS sequence"/>
</dbReference>
<evidence type="ECO:0000259" key="5">
    <source>
        <dbReference type="PROSITE" id="PS50060"/>
    </source>
</evidence>
<dbReference type="EMBL" id="CAJOBP010003911">
    <property type="protein sequence ID" value="CAF4423064.1"/>
    <property type="molecule type" value="Genomic_DNA"/>
</dbReference>
<feature type="domain" description="MAM" evidence="5">
    <location>
        <begin position="636"/>
        <end position="800"/>
    </location>
</feature>
<sequence>MRVDPISKTTSDVQCDFSSKYDDHCRQYHLLPLSSVKIKLDSGIIDLDTDSLRFDDWTPLCSAIGTCKTLRSLTLRSQYYNSLSNNFAEAERRTLKRASSASKRPPIFQSKELLSKICTHIKDSLLITTELVLLEFDGLPFRRKDLTTLAQGIAKCKSLIHFRLTNSPIGDEGLDILCRHLNQAPKIREVDFSACSLTSQGAHIIADLIRQQGNRRHTDVWKESLRHQQKESLPYQNPMLDHMSGLRRVTLNRNSLIADRGATFLAEVLEADLWIKALDLQDCAISTNGAKEFLNAAKYNSLIHIIDIRNNPLVDRDIMEKLIEQLLINCEDDRLCEYKWLKLESPRRPRSKIARTTTTTGANRPAYFNPKTPVDPAKLQRSKSTGSVSTEPRSDGIPWRTAARASRLPGFPPKLPTRGFHSSEESIYGNGTGGDLQQQQLKENPISRIQRLESKLREERQAKRQLEEQLQQVLSKNDLAQREQDHFCAVVENTFQKFQKFLDFLRSKRLGELITMAGLDDAFTNPLEERRETPLNIANGSNTNHQTVVAENNDERLQSSSSSSSTSGSIDTNMKITTEIDVTLVKNSATVTVATTSSCEVSNQFMCMESGRCIDKEKVCDFIVDCQNAGDEHSCSNCTFDGTPSSLCGWNGVSKGSLMWKLRSNGALAADNQRSPFDHASYSPTGNYMYLSTSDGTALNLSARLITPVLSQASSTCLLEFWVYLTGVSSNQLNAKLLTDNQTERAILQQFHYHAMTNWAKVNIIIGRVDVPFQISFDSKHSTTLRWVAIDDTNIARCHLPPIVNASECQAADRFHCARGSCIPKVRICDTTDDCGDHSDESRRLCASYRTCTFNISFCDWIHDNSIQFKSHHDHRDKLFKLNEFIRCWLTLPIGIKTFQIENVANEQ</sequence>
<feature type="coiled-coil region" evidence="3">
    <location>
        <begin position="449"/>
        <end position="483"/>
    </location>
</feature>
<dbReference type="PROSITE" id="PS50068">
    <property type="entry name" value="LDLRA_2"/>
    <property type="match status" value="2"/>
</dbReference>
<dbReference type="GO" id="GO:0016020">
    <property type="term" value="C:membrane"/>
    <property type="evidence" value="ECO:0007669"/>
    <property type="project" value="InterPro"/>
</dbReference>
<dbReference type="InterPro" id="IPR036055">
    <property type="entry name" value="LDL_receptor-like_sf"/>
</dbReference>
<dbReference type="PROSITE" id="PS50060">
    <property type="entry name" value="MAM_2"/>
    <property type="match status" value="1"/>
</dbReference>
<dbReference type="InterPro" id="IPR002172">
    <property type="entry name" value="LDrepeatLR_classA_rpt"/>
</dbReference>
<evidence type="ECO:0000256" key="1">
    <source>
        <dbReference type="ARBA" id="ARBA00023157"/>
    </source>
</evidence>
<accession>A0A820QHW3</accession>
<dbReference type="InterPro" id="IPR013320">
    <property type="entry name" value="ConA-like_dom_sf"/>
</dbReference>
<keyword evidence="7" id="KW-1185">Reference proteome</keyword>
<protein>
    <recommendedName>
        <fullName evidence="5">MAM domain-containing protein</fullName>
    </recommendedName>
</protein>
<dbReference type="SMART" id="SM00192">
    <property type="entry name" value="LDLa"/>
    <property type="match status" value="2"/>
</dbReference>
<evidence type="ECO:0000313" key="6">
    <source>
        <dbReference type="EMBL" id="CAF4423064.1"/>
    </source>
</evidence>
<dbReference type="Gene3D" id="4.10.400.10">
    <property type="entry name" value="Low-density Lipoprotein Receptor"/>
    <property type="match status" value="2"/>
</dbReference>
<dbReference type="CDD" id="cd06263">
    <property type="entry name" value="MAM"/>
    <property type="match status" value="1"/>
</dbReference>
<dbReference type="PANTHER" id="PTHR24110">
    <property type="entry name" value="CENTROSOMAL PROTEIN OF 78 KDA"/>
    <property type="match status" value="1"/>
</dbReference>
<feature type="region of interest" description="Disordered" evidence="4">
    <location>
        <begin position="550"/>
        <end position="571"/>
    </location>
</feature>
<reference evidence="6" key="1">
    <citation type="submission" date="2021-02" db="EMBL/GenBank/DDBJ databases">
        <authorList>
            <person name="Nowell W R."/>
        </authorList>
    </citation>
    <scope>NUCLEOTIDE SEQUENCE</scope>
</reference>
<dbReference type="GO" id="GO:0005813">
    <property type="term" value="C:centrosome"/>
    <property type="evidence" value="ECO:0007669"/>
    <property type="project" value="TreeGrafter"/>
</dbReference>
<organism evidence="6 7">
    <name type="scientific">Rotaria socialis</name>
    <dbReference type="NCBI Taxonomy" id="392032"/>
    <lineage>
        <taxon>Eukaryota</taxon>
        <taxon>Metazoa</taxon>
        <taxon>Spiralia</taxon>
        <taxon>Gnathifera</taxon>
        <taxon>Rotifera</taxon>
        <taxon>Eurotatoria</taxon>
        <taxon>Bdelloidea</taxon>
        <taxon>Philodinida</taxon>
        <taxon>Philodinidae</taxon>
        <taxon>Rotaria</taxon>
    </lineage>
</organism>
<evidence type="ECO:0000256" key="3">
    <source>
        <dbReference type="SAM" id="Coils"/>
    </source>
</evidence>
<dbReference type="SUPFAM" id="SSF49899">
    <property type="entry name" value="Concanavalin A-like lectins/glucanases"/>
    <property type="match status" value="1"/>
</dbReference>
<comment type="caution">
    <text evidence="6">The sequence shown here is derived from an EMBL/GenBank/DDBJ whole genome shotgun (WGS) entry which is preliminary data.</text>
</comment>
<feature type="disulfide bond" evidence="2">
    <location>
        <begin position="620"/>
        <end position="635"/>
    </location>
</feature>
<feature type="compositionally biased region" description="Low complexity" evidence="4">
    <location>
        <begin position="559"/>
        <end position="569"/>
    </location>
</feature>
<dbReference type="CDD" id="cd00112">
    <property type="entry name" value="LDLa"/>
    <property type="match status" value="2"/>
</dbReference>
<name>A0A820QHW3_9BILA</name>
<dbReference type="AlphaFoldDB" id="A0A820QHW3"/>
<keyword evidence="1 2" id="KW-1015">Disulfide bond</keyword>
<dbReference type="SMART" id="SM00137">
    <property type="entry name" value="MAM"/>
    <property type="match status" value="1"/>
</dbReference>
<dbReference type="Pfam" id="PF00629">
    <property type="entry name" value="MAM"/>
    <property type="match status" value="1"/>
</dbReference>
<dbReference type="GO" id="GO:0044782">
    <property type="term" value="P:cilium organization"/>
    <property type="evidence" value="ECO:0007669"/>
    <property type="project" value="TreeGrafter"/>
</dbReference>
<dbReference type="InterPro" id="IPR023415">
    <property type="entry name" value="LDLR_class-A_CS"/>
</dbReference>
<dbReference type="InterPro" id="IPR032675">
    <property type="entry name" value="LRR_dom_sf"/>
</dbReference>
<gene>
    <name evidence="6" type="ORF">UJA718_LOCUS20733</name>
</gene>
<dbReference type="InterPro" id="IPR000998">
    <property type="entry name" value="MAM_dom"/>
</dbReference>
<dbReference type="SUPFAM" id="SSF57424">
    <property type="entry name" value="LDL receptor-like module"/>
    <property type="match status" value="2"/>
</dbReference>
<keyword evidence="3" id="KW-0175">Coiled coil</keyword>
<feature type="compositionally biased region" description="Polar residues" evidence="4">
    <location>
        <begin position="382"/>
        <end position="391"/>
    </location>
</feature>
<dbReference type="PRINTS" id="PR00261">
    <property type="entry name" value="LDLRECEPTOR"/>
</dbReference>
<evidence type="ECO:0000256" key="2">
    <source>
        <dbReference type="PROSITE-ProRule" id="PRU00124"/>
    </source>
</evidence>
<dbReference type="Pfam" id="PF00057">
    <property type="entry name" value="Ldl_recept_a"/>
    <property type="match status" value="1"/>
</dbReference>